<keyword evidence="3" id="KW-1185">Reference proteome</keyword>
<dbReference type="AlphaFoldDB" id="A0A8H3WGF1"/>
<name>A0A8H3WGF1_9PEZI</name>
<feature type="signal peptide" evidence="1">
    <location>
        <begin position="1"/>
        <end position="18"/>
    </location>
</feature>
<accession>A0A8H3WGF1</accession>
<proteinExistence type="predicted"/>
<evidence type="ECO:0000313" key="2">
    <source>
        <dbReference type="EMBL" id="KAF0327568.1"/>
    </source>
</evidence>
<feature type="chain" id="PRO_5034318323" description="Secreted protein" evidence="1">
    <location>
        <begin position="19"/>
        <end position="98"/>
    </location>
</feature>
<evidence type="ECO:0000313" key="3">
    <source>
        <dbReference type="Proteomes" id="UP000434172"/>
    </source>
</evidence>
<dbReference type="EMBL" id="WOWK01000022">
    <property type="protein sequence ID" value="KAF0327568.1"/>
    <property type="molecule type" value="Genomic_DNA"/>
</dbReference>
<keyword evidence="1" id="KW-0732">Signal</keyword>
<organism evidence="2 3">
    <name type="scientific">Colletotrichum asianum</name>
    <dbReference type="NCBI Taxonomy" id="702518"/>
    <lineage>
        <taxon>Eukaryota</taxon>
        <taxon>Fungi</taxon>
        <taxon>Dikarya</taxon>
        <taxon>Ascomycota</taxon>
        <taxon>Pezizomycotina</taxon>
        <taxon>Sordariomycetes</taxon>
        <taxon>Hypocreomycetidae</taxon>
        <taxon>Glomerellales</taxon>
        <taxon>Glomerellaceae</taxon>
        <taxon>Colletotrichum</taxon>
        <taxon>Colletotrichum gloeosporioides species complex</taxon>
    </lineage>
</organism>
<sequence>MSRLALLISHIGIIPCHANPSIHPSIHPTKYPLHLSSHQQASPALCAIGIPTGAQPRDSHTSLLCSSSVSSLHDHSAYEKGPVTHTRLHTPCVRCFCC</sequence>
<gene>
    <name evidence="2" type="ORF">GQ607_005112</name>
</gene>
<dbReference type="Proteomes" id="UP000434172">
    <property type="component" value="Unassembled WGS sequence"/>
</dbReference>
<evidence type="ECO:0008006" key="4">
    <source>
        <dbReference type="Google" id="ProtNLM"/>
    </source>
</evidence>
<reference evidence="2 3" key="1">
    <citation type="submission" date="2019-12" db="EMBL/GenBank/DDBJ databases">
        <title>A genome sequence resource for the geographically widespread anthracnose pathogen Colletotrichum asianum.</title>
        <authorList>
            <person name="Meng Y."/>
        </authorList>
    </citation>
    <scope>NUCLEOTIDE SEQUENCE [LARGE SCALE GENOMIC DNA]</scope>
    <source>
        <strain evidence="2 3">ICMP 18580</strain>
    </source>
</reference>
<evidence type="ECO:0000256" key="1">
    <source>
        <dbReference type="SAM" id="SignalP"/>
    </source>
</evidence>
<comment type="caution">
    <text evidence="2">The sequence shown here is derived from an EMBL/GenBank/DDBJ whole genome shotgun (WGS) entry which is preliminary data.</text>
</comment>
<protein>
    <recommendedName>
        <fullName evidence="4">Secreted protein</fullName>
    </recommendedName>
</protein>